<accession>A0A7J9N0W9</accession>
<comment type="caution">
    <text evidence="1">The sequence shown here is derived from an EMBL/GenBank/DDBJ whole genome shotgun (WGS) entry which is preliminary data.</text>
</comment>
<proteinExistence type="predicted"/>
<organism evidence="1 2">
    <name type="scientific">Gossypium schwendimanii</name>
    <name type="common">Cotton</name>
    <dbReference type="NCBI Taxonomy" id="34291"/>
    <lineage>
        <taxon>Eukaryota</taxon>
        <taxon>Viridiplantae</taxon>
        <taxon>Streptophyta</taxon>
        <taxon>Embryophyta</taxon>
        <taxon>Tracheophyta</taxon>
        <taxon>Spermatophyta</taxon>
        <taxon>Magnoliopsida</taxon>
        <taxon>eudicotyledons</taxon>
        <taxon>Gunneridae</taxon>
        <taxon>Pentapetalae</taxon>
        <taxon>rosids</taxon>
        <taxon>malvids</taxon>
        <taxon>Malvales</taxon>
        <taxon>Malvaceae</taxon>
        <taxon>Malvoideae</taxon>
        <taxon>Gossypium</taxon>
    </lineage>
</organism>
<dbReference type="Proteomes" id="UP000593576">
    <property type="component" value="Unassembled WGS sequence"/>
</dbReference>
<evidence type="ECO:0000313" key="1">
    <source>
        <dbReference type="EMBL" id="MBA0876880.1"/>
    </source>
</evidence>
<keyword evidence="2" id="KW-1185">Reference proteome</keyword>
<name>A0A7J9N0W9_GOSSC</name>
<dbReference type="AlphaFoldDB" id="A0A7J9N0W9"/>
<dbReference type="OrthoDB" id="10289852at2759"/>
<protein>
    <submittedName>
        <fullName evidence="1">Uncharacterized protein</fullName>
    </submittedName>
</protein>
<reference evidence="1 2" key="1">
    <citation type="journal article" date="2019" name="Genome Biol. Evol.">
        <title>Insights into the evolution of the New World diploid cottons (Gossypium, subgenus Houzingenia) based on genome sequencing.</title>
        <authorList>
            <person name="Grover C.E."/>
            <person name="Arick M.A. 2nd"/>
            <person name="Thrash A."/>
            <person name="Conover J.L."/>
            <person name="Sanders W.S."/>
            <person name="Peterson D.G."/>
            <person name="Frelichowski J.E."/>
            <person name="Scheffler J.A."/>
            <person name="Scheffler B.E."/>
            <person name="Wendel J.F."/>
        </authorList>
    </citation>
    <scope>NUCLEOTIDE SEQUENCE [LARGE SCALE GENOMIC DNA]</scope>
    <source>
        <strain evidence="1">1</strain>
        <tissue evidence="1">Leaf</tissue>
    </source>
</reference>
<evidence type="ECO:0000313" key="2">
    <source>
        <dbReference type="Proteomes" id="UP000593576"/>
    </source>
</evidence>
<gene>
    <name evidence="1" type="ORF">Goshw_028319</name>
</gene>
<sequence>MQPWRCTSQTECYSNLDVDNRFSWHLRDSGPTTSKCGKIGMIIYLF</sequence>
<dbReference type="EMBL" id="JABFAF010266377">
    <property type="protein sequence ID" value="MBA0876880.1"/>
    <property type="molecule type" value="Genomic_DNA"/>
</dbReference>